<dbReference type="PANTHER" id="PTHR30565:SF9">
    <property type="entry name" value="PROTEIN YCIF"/>
    <property type="match status" value="1"/>
</dbReference>
<dbReference type="InterPro" id="IPR010287">
    <property type="entry name" value="DUF892_YciF-like"/>
</dbReference>
<dbReference type="AlphaFoldDB" id="A0A7W7IWC2"/>
<protein>
    <submittedName>
        <fullName evidence="2">Ferritin-like metal-binding protein YciE</fullName>
    </submittedName>
</protein>
<evidence type="ECO:0000313" key="3">
    <source>
        <dbReference type="Proteomes" id="UP000561681"/>
    </source>
</evidence>
<gene>
    <name evidence="2" type="ORF">HNP37_001849</name>
</gene>
<comment type="caution">
    <text evidence="2">The sequence shown here is derived from an EMBL/GenBank/DDBJ whole genome shotgun (WGS) entry which is preliminary data.</text>
</comment>
<evidence type="ECO:0000256" key="1">
    <source>
        <dbReference type="SAM" id="MobiDB-lite"/>
    </source>
</evidence>
<keyword evidence="3" id="KW-1185">Reference proteome</keyword>
<dbReference type="CDD" id="cd07909">
    <property type="entry name" value="YciF"/>
    <property type="match status" value="1"/>
</dbReference>
<dbReference type="Gene3D" id="1.20.1260.10">
    <property type="match status" value="1"/>
</dbReference>
<feature type="region of interest" description="Disordered" evidence="1">
    <location>
        <begin position="1"/>
        <end position="41"/>
    </location>
</feature>
<feature type="compositionally biased region" description="Low complexity" evidence="1">
    <location>
        <begin position="1"/>
        <end position="33"/>
    </location>
</feature>
<accession>A0A7W7IWC2</accession>
<proteinExistence type="predicted"/>
<dbReference type="Proteomes" id="UP000561681">
    <property type="component" value="Unassembled WGS sequence"/>
</dbReference>
<dbReference type="InterPro" id="IPR009078">
    <property type="entry name" value="Ferritin-like_SF"/>
</dbReference>
<name>A0A7W7IWC2_9FLAO</name>
<dbReference type="InterPro" id="IPR047114">
    <property type="entry name" value="YciF"/>
</dbReference>
<dbReference type="InterPro" id="IPR012347">
    <property type="entry name" value="Ferritin-like"/>
</dbReference>
<evidence type="ECO:0000313" key="2">
    <source>
        <dbReference type="EMBL" id="MBB4801788.1"/>
    </source>
</evidence>
<reference evidence="2 3" key="1">
    <citation type="submission" date="2020-08" db="EMBL/GenBank/DDBJ databases">
        <title>Functional genomics of gut bacteria from endangered species of beetles.</title>
        <authorList>
            <person name="Carlos-Shanley C."/>
        </authorList>
    </citation>
    <scope>NUCLEOTIDE SEQUENCE [LARGE SCALE GENOMIC DNA]</scope>
    <source>
        <strain evidence="2 3">S00142</strain>
    </source>
</reference>
<dbReference type="PANTHER" id="PTHR30565">
    <property type="entry name" value="PROTEIN YCIF"/>
    <property type="match status" value="1"/>
</dbReference>
<sequence>MATTAKKTTANKVKSTASKSTASRNTAKTASKSADGKVKAKSTAADGLRELFVDSLKDIYWAEKALTKALPKMAKNSTSENLITAINDHLSVTEEQVKRLEQVFSLIGEKATAKKCDAMEGLIKEGESIMEETEAGPVRDAGIIAASQKIEHYEIATYGTLAAFATTLGEDDAVLLLEKTLAEEKEADTLLTEAAYNTINFDANEED</sequence>
<dbReference type="RefSeq" id="WP_184160544.1">
    <property type="nucleotide sequence ID" value="NZ_JACHLD010000002.1"/>
</dbReference>
<dbReference type="Pfam" id="PF05974">
    <property type="entry name" value="DUF892"/>
    <property type="match status" value="1"/>
</dbReference>
<organism evidence="2 3">
    <name type="scientific">Flavobacterium nitrogenifigens</name>
    <dbReference type="NCBI Taxonomy" id="1617283"/>
    <lineage>
        <taxon>Bacteria</taxon>
        <taxon>Pseudomonadati</taxon>
        <taxon>Bacteroidota</taxon>
        <taxon>Flavobacteriia</taxon>
        <taxon>Flavobacteriales</taxon>
        <taxon>Flavobacteriaceae</taxon>
        <taxon>Flavobacterium</taxon>
    </lineage>
</organism>
<dbReference type="SUPFAM" id="SSF47240">
    <property type="entry name" value="Ferritin-like"/>
    <property type="match status" value="1"/>
</dbReference>
<dbReference type="EMBL" id="JACHLD010000002">
    <property type="protein sequence ID" value="MBB4801788.1"/>
    <property type="molecule type" value="Genomic_DNA"/>
</dbReference>